<comment type="caution">
    <text evidence="1">The sequence shown here is derived from an EMBL/GenBank/DDBJ whole genome shotgun (WGS) entry which is preliminary data.</text>
</comment>
<evidence type="ECO:0000313" key="2">
    <source>
        <dbReference type="Proteomes" id="UP000023152"/>
    </source>
</evidence>
<dbReference type="AlphaFoldDB" id="X6MG05"/>
<keyword evidence="2" id="KW-1185">Reference proteome</keyword>
<evidence type="ECO:0000313" key="1">
    <source>
        <dbReference type="EMBL" id="ETO11965.1"/>
    </source>
</evidence>
<name>X6MG05_RETFI</name>
<proteinExistence type="predicted"/>
<sequence length="284" mass="33449">MLDENIIVATLCCLLLKHKHYKDKNKKIELHPPSKNWRKKIDVIFKKKIILNHYIIVLTFVKKLYFEGEKHFGGQEISEIEKSEENFYSDIKFFIVLNFVILLVECDFINFVNFLATFFCFNSFSGVSLVHHMCDFDMWKYILNFQRILTSTHLKNLQSRGKYQIFVFGDPLTQGVLPYQMPVCMMVLEMDMELEWSIQQNEEKNIDEVTFENVWKKSMQFRRQFLCMNRPTIVITTIKSKELKSATSVIKFPGLRNKNALSRKVLVHTFSGISGHFCSFCSSS</sequence>
<dbReference type="EMBL" id="ASPP01021859">
    <property type="protein sequence ID" value="ETO11965.1"/>
    <property type="molecule type" value="Genomic_DNA"/>
</dbReference>
<dbReference type="Proteomes" id="UP000023152">
    <property type="component" value="Unassembled WGS sequence"/>
</dbReference>
<protein>
    <submittedName>
        <fullName evidence="1">Uncharacterized protein</fullName>
    </submittedName>
</protein>
<organism evidence="1 2">
    <name type="scientific">Reticulomyxa filosa</name>
    <dbReference type="NCBI Taxonomy" id="46433"/>
    <lineage>
        <taxon>Eukaryota</taxon>
        <taxon>Sar</taxon>
        <taxon>Rhizaria</taxon>
        <taxon>Retaria</taxon>
        <taxon>Foraminifera</taxon>
        <taxon>Monothalamids</taxon>
        <taxon>Reticulomyxidae</taxon>
        <taxon>Reticulomyxa</taxon>
    </lineage>
</organism>
<accession>X6MG05</accession>
<gene>
    <name evidence="1" type="ORF">RFI_25408</name>
</gene>
<reference evidence="1 2" key="1">
    <citation type="journal article" date="2013" name="Curr. Biol.">
        <title>The Genome of the Foraminiferan Reticulomyxa filosa.</title>
        <authorList>
            <person name="Glockner G."/>
            <person name="Hulsmann N."/>
            <person name="Schleicher M."/>
            <person name="Noegel A.A."/>
            <person name="Eichinger L."/>
            <person name="Gallinger C."/>
            <person name="Pawlowski J."/>
            <person name="Sierra R."/>
            <person name="Euteneuer U."/>
            <person name="Pillet L."/>
            <person name="Moustafa A."/>
            <person name="Platzer M."/>
            <person name="Groth M."/>
            <person name="Szafranski K."/>
            <person name="Schliwa M."/>
        </authorList>
    </citation>
    <scope>NUCLEOTIDE SEQUENCE [LARGE SCALE GENOMIC DNA]</scope>
</reference>